<comment type="caution">
    <text evidence="2">The sequence shown here is derived from an EMBL/GenBank/DDBJ whole genome shotgun (WGS) entry which is preliminary data.</text>
</comment>
<dbReference type="RefSeq" id="WP_194096792.1">
    <property type="nucleotide sequence ID" value="NZ_JADFTZ010000005.1"/>
</dbReference>
<dbReference type="Pfam" id="PF09346">
    <property type="entry name" value="SMI1_KNR4"/>
    <property type="match status" value="1"/>
</dbReference>
<reference evidence="2 3" key="1">
    <citation type="submission" date="2020-10" db="EMBL/GenBank/DDBJ databases">
        <title>The genome sequence of Flavobacterium aquaticum 1Y8A.</title>
        <authorList>
            <person name="Liu Y."/>
        </authorList>
    </citation>
    <scope>NUCLEOTIDE SEQUENCE [LARGE SCALE GENOMIC DNA]</scope>
    <source>
        <strain evidence="2 3">1Y8A</strain>
    </source>
</reference>
<gene>
    <name evidence="2" type="ORF">IM755_11045</name>
</gene>
<evidence type="ECO:0000313" key="2">
    <source>
        <dbReference type="EMBL" id="MBE9577248.1"/>
    </source>
</evidence>
<dbReference type="Proteomes" id="UP000656274">
    <property type="component" value="Unassembled WGS sequence"/>
</dbReference>
<name>A0ABR9WUC7_9FLAO</name>
<accession>A0ABR9WUC7</accession>
<dbReference type="SMART" id="SM00860">
    <property type="entry name" value="SMI1_KNR4"/>
    <property type="match status" value="1"/>
</dbReference>
<feature type="domain" description="Knr4/Smi1-like" evidence="1">
    <location>
        <begin position="12"/>
        <end position="150"/>
    </location>
</feature>
<keyword evidence="3" id="KW-1185">Reference proteome</keyword>
<proteinExistence type="predicted"/>
<dbReference type="InterPro" id="IPR037883">
    <property type="entry name" value="Knr4/Smi1-like_sf"/>
</dbReference>
<protein>
    <submittedName>
        <fullName evidence="2">SMI1/KNR4 family protein</fullName>
    </submittedName>
</protein>
<organism evidence="2 3">
    <name type="scientific">Flavobacterium proteolyticum</name>
    <dbReference type="NCBI Taxonomy" id="2911683"/>
    <lineage>
        <taxon>Bacteria</taxon>
        <taxon>Pseudomonadati</taxon>
        <taxon>Bacteroidota</taxon>
        <taxon>Flavobacteriia</taxon>
        <taxon>Flavobacteriales</taxon>
        <taxon>Flavobacteriaceae</taxon>
        <taxon>Flavobacterium</taxon>
    </lineage>
</organism>
<evidence type="ECO:0000259" key="1">
    <source>
        <dbReference type="SMART" id="SM00860"/>
    </source>
</evidence>
<dbReference type="InterPro" id="IPR018958">
    <property type="entry name" value="Knr4/Smi1-like_dom"/>
</dbReference>
<dbReference type="EMBL" id="JADFTZ010000005">
    <property type="protein sequence ID" value="MBE9577248.1"/>
    <property type="molecule type" value="Genomic_DNA"/>
</dbReference>
<sequence length="172" mass="20337">MTEIITPNEFGTITEKKIIDFQKIIGFELPDDYSKFLKLYNGGKTKFDSLKIYNRKKEEIWSFGYLFGIHNKEYWASIFWAMKSLENRIPNEFLPIADNNGGDYYVMNLSKEKFGQIFIWNHDNESVKNGTKYYKNLTFLFNSFSELLQNLTIDNKKIDITIIETDDDFIIS</sequence>
<dbReference type="Gene3D" id="3.40.1580.10">
    <property type="entry name" value="SMI1/KNR4-like"/>
    <property type="match status" value="1"/>
</dbReference>
<evidence type="ECO:0000313" key="3">
    <source>
        <dbReference type="Proteomes" id="UP000656274"/>
    </source>
</evidence>
<dbReference type="SUPFAM" id="SSF160631">
    <property type="entry name" value="SMI1/KNR4-like"/>
    <property type="match status" value="1"/>
</dbReference>